<comment type="caution">
    <text evidence="1">The sequence shown here is derived from an EMBL/GenBank/DDBJ whole genome shotgun (WGS) entry which is preliminary data.</text>
</comment>
<organism evidence="1 2">
    <name type="scientific">Araneus ventricosus</name>
    <name type="common">Orbweaver spider</name>
    <name type="synonym">Epeira ventricosa</name>
    <dbReference type="NCBI Taxonomy" id="182803"/>
    <lineage>
        <taxon>Eukaryota</taxon>
        <taxon>Metazoa</taxon>
        <taxon>Ecdysozoa</taxon>
        <taxon>Arthropoda</taxon>
        <taxon>Chelicerata</taxon>
        <taxon>Arachnida</taxon>
        <taxon>Araneae</taxon>
        <taxon>Araneomorphae</taxon>
        <taxon>Entelegynae</taxon>
        <taxon>Araneoidea</taxon>
        <taxon>Araneidae</taxon>
        <taxon>Araneus</taxon>
    </lineage>
</organism>
<keyword evidence="2" id="KW-1185">Reference proteome</keyword>
<dbReference type="EMBL" id="BGPR01035711">
    <property type="protein sequence ID" value="GBO10662.1"/>
    <property type="molecule type" value="Genomic_DNA"/>
</dbReference>
<accession>A0A4Y2UDD8</accession>
<gene>
    <name evidence="1" type="ORF">AVEN_50177_1</name>
</gene>
<reference evidence="1 2" key="1">
    <citation type="journal article" date="2019" name="Sci. Rep.">
        <title>Orb-weaving spider Araneus ventricosus genome elucidates the spidroin gene catalogue.</title>
        <authorList>
            <person name="Kono N."/>
            <person name="Nakamura H."/>
            <person name="Ohtoshi R."/>
            <person name="Moran D.A.P."/>
            <person name="Shinohara A."/>
            <person name="Yoshida Y."/>
            <person name="Fujiwara M."/>
            <person name="Mori M."/>
            <person name="Tomita M."/>
            <person name="Arakawa K."/>
        </authorList>
    </citation>
    <scope>NUCLEOTIDE SEQUENCE [LARGE SCALE GENOMIC DNA]</scope>
</reference>
<name>A0A4Y2UDD8_ARAVE</name>
<evidence type="ECO:0000313" key="1">
    <source>
        <dbReference type="EMBL" id="GBO10662.1"/>
    </source>
</evidence>
<proteinExistence type="predicted"/>
<protein>
    <submittedName>
        <fullName evidence="1">Uncharacterized protein</fullName>
    </submittedName>
</protein>
<evidence type="ECO:0000313" key="2">
    <source>
        <dbReference type="Proteomes" id="UP000499080"/>
    </source>
</evidence>
<sequence length="128" mass="14097">MAIVTRWRGAVGGVHGVCYVDVCERPSLRQLACVGFALNANSRCWLAGVQLCCWLALDHRRGAGNQNASSLRRCVLQADGRPCAYICGGRLVTALYVACRQLSRYMVTIILHLCNAPWYRCSCAAFMP</sequence>
<dbReference type="AlphaFoldDB" id="A0A4Y2UDD8"/>
<dbReference type="Proteomes" id="UP000499080">
    <property type="component" value="Unassembled WGS sequence"/>
</dbReference>